<dbReference type="InterPro" id="IPR002821">
    <property type="entry name" value="Hydantoinase_A"/>
</dbReference>
<dbReference type="SUPFAM" id="SSF53067">
    <property type="entry name" value="Actin-like ATPase domain"/>
    <property type="match status" value="1"/>
</dbReference>
<dbReference type="Pfam" id="PF01968">
    <property type="entry name" value="Hydantoinase_A"/>
    <property type="match status" value="1"/>
</dbReference>
<accession>A0A5C4XJ81</accession>
<name>A0A5C4XJ81_9HYPH</name>
<reference evidence="4 5" key="1">
    <citation type="submission" date="2019-06" db="EMBL/GenBank/DDBJ databases">
        <title>The draft genome of Rhizobium smilacinae PTYR-5.</title>
        <authorList>
            <person name="Liu L."/>
            <person name="Li L."/>
            <person name="Zhang X."/>
        </authorList>
    </citation>
    <scope>NUCLEOTIDE SEQUENCE [LARGE SCALE GENOMIC DNA]</scope>
    <source>
        <strain evidence="4 5">PTYR-5</strain>
    </source>
</reference>
<feature type="domain" description="Acetophenone carboxylase-like C-terminal" evidence="3">
    <location>
        <begin position="507"/>
        <end position="672"/>
    </location>
</feature>
<dbReference type="InterPro" id="IPR008040">
    <property type="entry name" value="Hydant_A_N"/>
</dbReference>
<evidence type="ECO:0000259" key="2">
    <source>
        <dbReference type="Pfam" id="PF05378"/>
    </source>
</evidence>
<dbReference type="PANTHER" id="PTHR11365">
    <property type="entry name" value="5-OXOPROLINASE RELATED"/>
    <property type="match status" value="1"/>
</dbReference>
<comment type="caution">
    <text evidence="4">The sequence shown here is derived from an EMBL/GenBank/DDBJ whole genome shotgun (WGS) entry which is preliminary data.</text>
</comment>
<feature type="domain" description="Hydantoinase/oxoprolinase N-terminal" evidence="2">
    <location>
        <begin position="6"/>
        <end position="184"/>
    </location>
</feature>
<dbReference type="GO" id="GO:0006749">
    <property type="term" value="P:glutathione metabolic process"/>
    <property type="evidence" value="ECO:0007669"/>
    <property type="project" value="TreeGrafter"/>
</dbReference>
<dbReference type="InterPro" id="IPR043129">
    <property type="entry name" value="ATPase_NBD"/>
</dbReference>
<dbReference type="InterPro" id="IPR045079">
    <property type="entry name" value="Oxoprolinase-like"/>
</dbReference>
<evidence type="ECO:0000259" key="3">
    <source>
        <dbReference type="Pfam" id="PF19278"/>
    </source>
</evidence>
<evidence type="ECO:0000313" key="5">
    <source>
        <dbReference type="Proteomes" id="UP000311605"/>
    </source>
</evidence>
<dbReference type="GO" id="GO:0005829">
    <property type="term" value="C:cytosol"/>
    <property type="evidence" value="ECO:0007669"/>
    <property type="project" value="TreeGrafter"/>
</dbReference>
<dbReference type="Gene3D" id="3.30.420.40">
    <property type="match status" value="1"/>
</dbReference>
<dbReference type="AlphaFoldDB" id="A0A5C4XJ81"/>
<dbReference type="Proteomes" id="UP000311605">
    <property type="component" value="Unassembled WGS sequence"/>
</dbReference>
<proteinExistence type="predicted"/>
<dbReference type="Pfam" id="PF19278">
    <property type="entry name" value="Hydant_A_C"/>
    <property type="match status" value="1"/>
</dbReference>
<evidence type="ECO:0000313" key="4">
    <source>
        <dbReference type="EMBL" id="TNM63452.1"/>
    </source>
</evidence>
<dbReference type="Pfam" id="PF05378">
    <property type="entry name" value="Hydant_A_N"/>
    <property type="match status" value="1"/>
</dbReference>
<dbReference type="OrthoDB" id="9759608at2"/>
<dbReference type="EMBL" id="VDMN01000002">
    <property type="protein sequence ID" value="TNM63452.1"/>
    <property type="molecule type" value="Genomic_DNA"/>
</dbReference>
<feature type="domain" description="Hydantoinase A/oxoprolinase" evidence="1">
    <location>
        <begin position="208"/>
        <end position="490"/>
    </location>
</feature>
<gene>
    <name evidence="4" type="ORF">FHP24_11585</name>
</gene>
<keyword evidence="5" id="KW-1185">Reference proteome</keyword>
<dbReference type="GO" id="GO:0017168">
    <property type="term" value="F:5-oxoprolinase (ATP-hydrolyzing) activity"/>
    <property type="evidence" value="ECO:0007669"/>
    <property type="project" value="TreeGrafter"/>
</dbReference>
<organism evidence="4 5">
    <name type="scientific">Aliirhizobium smilacinae</name>
    <dbReference type="NCBI Taxonomy" id="1395944"/>
    <lineage>
        <taxon>Bacteria</taxon>
        <taxon>Pseudomonadati</taxon>
        <taxon>Pseudomonadota</taxon>
        <taxon>Alphaproteobacteria</taxon>
        <taxon>Hyphomicrobiales</taxon>
        <taxon>Rhizobiaceae</taxon>
        <taxon>Aliirhizobium</taxon>
    </lineage>
</organism>
<dbReference type="InterPro" id="IPR049517">
    <property type="entry name" value="ACX-like_C"/>
</dbReference>
<protein>
    <submittedName>
        <fullName evidence="4">Hydantoinase/oxoprolinase family protein</fullName>
    </submittedName>
</protein>
<evidence type="ECO:0000259" key="1">
    <source>
        <dbReference type="Pfam" id="PF01968"/>
    </source>
</evidence>
<sequence length="680" mass="72498">MTKRYRLGIDIGGTFTDLVLMDEASGETLSFKTASVPSDPAQAVLNGIELLQKEHGIEPGSIGYFVHGTTLGLNTVIQRAGATTGLLVTKGFRDILEIGRLRLSDPTNFYVEKIKPLVARQHVGEIDERIGVDGRVHRPLDLEAAEATVETLIGQGVESLAVCFMHAYRNGAHEVQLAAHIRERFPQLYVSTSSEIWPQQREYERSLVTVINAYIGGQLRGYFDRLHDGMSRIGVKASLLTTKSNGGIMTAHAGAERPVETLLSGPASGAMGALQTGRTAGYDKIVGFDMGGTSVDIAIVDGDVLYSTESQVGDFPVIMPTVDISSIGAGGGSIAWLDPSGVLKVGPRSAGAVPGPAAYGRGGKLPTVTDAYVRIGLYSPGRVLGGGLVLDHDLAEAALATLAEPLGLDTGAVASGILDVTTANMYAQFMPLMARKGIDPREFSLLAYGGAGPGHAFLLAREVGSTRVIVPRSPGTLCALGSLVTDLRRDFIRTVSVDLLHRAPDGLERELAGLKQQAFDWLASQDTTMTDRKVETSADMRYRGQSFDLTVSFDSLDATVLLDGFHAQYQRIYGFSDPKADVEITNLRVAAIGVTGKPKQVVDKDASGKKHVRKANPIRIGTLIEDRKPVAAGFYDRATLVAGDWFEGPAVIEAADTTVYVPAGFTVHVDAWGNLIGEPV</sequence>
<dbReference type="RefSeq" id="WP_139676363.1">
    <property type="nucleotide sequence ID" value="NZ_VDMN01000002.1"/>
</dbReference>
<dbReference type="PANTHER" id="PTHR11365:SF23">
    <property type="entry name" value="HYPOTHETICAL 5-OXOPROLINASE (EUROFUNG)-RELATED"/>
    <property type="match status" value="1"/>
</dbReference>